<gene>
    <name evidence="1" type="ORF">ACFOWM_06205</name>
</gene>
<evidence type="ECO:0000313" key="2">
    <source>
        <dbReference type="Proteomes" id="UP001595907"/>
    </source>
</evidence>
<protein>
    <recommendedName>
        <fullName evidence="3">Phage virion morphogenesis family protein</fullName>
    </recommendedName>
</protein>
<proteinExistence type="predicted"/>
<dbReference type="Proteomes" id="UP001595907">
    <property type="component" value="Unassembled WGS sequence"/>
</dbReference>
<sequence>MKPQDFIKDVLKDVKTDLTDEFDKNFERQAFFDERWQQRKLRPGDNLLNVHGGSGLRGSIADKIVNQTISWSSSLPYASIHNNGGVLVVTAKMKAFFWFKYMQAMNKLVYSVKTKSVRNTKGNRANSTEAEIWKAMALKKVGDKITIPKRRFIGDHPNVKTIIRQNVDNAVLKVGEHFKLEFKKQ</sequence>
<evidence type="ECO:0008006" key="3">
    <source>
        <dbReference type="Google" id="ProtNLM"/>
    </source>
</evidence>
<evidence type="ECO:0000313" key="1">
    <source>
        <dbReference type="EMBL" id="MFC4262459.1"/>
    </source>
</evidence>
<reference evidence="2" key="1">
    <citation type="journal article" date="2019" name="Int. J. Syst. Evol. Microbiol.">
        <title>The Global Catalogue of Microorganisms (GCM) 10K type strain sequencing project: providing services to taxonomists for standard genome sequencing and annotation.</title>
        <authorList>
            <consortium name="The Broad Institute Genomics Platform"/>
            <consortium name="The Broad Institute Genome Sequencing Center for Infectious Disease"/>
            <person name="Wu L."/>
            <person name="Ma J."/>
        </authorList>
    </citation>
    <scope>NUCLEOTIDE SEQUENCE [LARGE SCALE GENOMIC DNA]</scope>
    <source>
        <strain evidence="2">CECT 8289</strain>
    </source>
</reference>
<comment type="caution">
    <text evidence="1">The sequence shown here is derived from an EMBL/GenBank/DDBJ whole genome shotgun (WGS) entry which is preliminary data.</text>
</comment>
<dbReference type="EMBL" id="JBHSCZ010000001">
    <property type="protein sequence ID" value="MFC4262459.1"/>
    <property type="molecule type" value="Genomic_DNA"/>
</dbReference>
<name>A0ABV8QTW3_9BACT</name>
<accession>A0ABV8QTW3</accession>
<keyword evidence="2" id="KW-1185">Reference proteome</keyword>
<organism evidence="1 2">
    <name type="scientific">Ferruginibacter yonginensis</name>
    <dbReference type="NCBI Taxonomy" id="1310416"/>
    <lineage>
        <taxon>Bacteria</taxon>
        <taxon>Pseudomonadati</taxon>
        <taxon>Bacteroidota</taxon>
        <taxon>Chitinophagia</taxon>
        <taxon>Chitinophagales</taxon>
        <taxon>Chitinophagaceae</taxon>
        <taxon>Ferruginibacter</taxon>
    </lineage>
</organism>
<dbReference type="RefSeq" id="WP_379707887.1">
    <property type="nucleotide sequence ID" value="NZ_JBHSCZ010000001.1"/>
</dbReference>